<sequence length="103" mass="11436">MAQFDEKRIREAISSRLSLSDQALSRAVDHLGRLYFEDVKLADVRAELNPISKGVVAQFDVPPERLAAVVAQAGQLEDVKEITIFAEGVIAPTNWRVNVGMRM</sequence>
<evidence type="ECO:0000313" key="1">
    <source>
        <dbReference type="EMBL" id="WEF34235.1"/>
    </source>
</evidence>
<gene>
    <name evidence="1" type="ORF">PX653_05550</name>
</gene>
<name>A0ABY8BEB1_9BURK</name>
<protein>
    <submittedName>
        <fullName evidence="1">Uncharacterized protein</fullName>
    </submittedName>
</protein>
<accession>A0ABY8BEB1</accession>
<organism evidence="1 2">
    <name type="scientific">Pseudoduganella chitinolytica</name>
    <dbReference type="NCBI Taxonomy" id="34070"/>
    <lineage>
        <taxon>Bacteria</taxon>
        <taxon>Pseudomonadati</taxon>
        <taxon>Pseudomonadota</taxon>
        <taxon>Betaproteobacteria</taxon>
        <taxon>Burkholderiales</taxon>
        <taxon>Oxalobacteraceae</taxon>
        <taxon>Telluria group</taxon>
        <taxon>Pseudoduganella</taxon>
    </lineage>
</organism>
<keyword evidence="2" id="KW-1185">Reference proteome</keyword>
<reference evidence="1 2" key="1">
    <citation type="submission" date="2023-02" db="EMBL/GenBank/DDBJ databases">
        <title>Gemone sequence of Telluria chitinolytica ACM 3522T.</title>
        <authorList>
            <person name="Frediansyah A."/>
            <person name="Miess H."/>
            <person name="Gross H."/>
        </authorList>
    </citation>
    <scope>NUCLEOTIDE SEQUENCE [LARGE SCALE GENOMIC DNA]</scope>
    <source>
        <strain evidence="1 2">ACM 3522</strain>
    </source>
</reference>
<proteinExistence type="predicted"/>
<dbReference type="RefSeq" id="WP_277416914.1">
    <property type="nucleotide sequence ID" value="NZ_CP119083.1"/>
</dbReference>
<evidence type="ECO:0000313" key="2">
    <source>
        <dbReference type="Proteomes" id="UP001216510"/>
    </source>
</evidence>
<dbReference type="EMBL" id="CP119083">
    <property type="protein sequence ID" value="WEF34235.1"/>
    <property type="molecule type" value="Genomic_DNA"/>
</dbReference>
<dbReference type="Proteomes" id="UP001216510">
    <property type="component" value="Chromosome"/>
</dbReference>